<accession>A0A2M8EY04</accession>
<dbReference type="EMBL" id="PFSC01000121">
    <property type="protein sequence ID" value="PJC31050.1"/>
    <property type="molecule type" value="Genomic_DNA"/>
</dbReference>
<evidence type="ECO:0000313" key="9">
    <source>
        <dbReference type="EMBL" id="PJC31050.1"/>
    </source>
</evidence>
<feature type="domain" description="PIN" evidence="8">
    <location>
        <begin position="4"/>
        <end position="120"/>
    </location>
</feature>
<name>A0A2M8EY04_9BACT</name>
<evidence type="ECO:0000256" key="3">
    <source>
        <dbReference type="ARBA" id="ARBA00022722"/>
    </source>
</evidence>
<dbReference type="InterPro" id="IPR029060">
    <property type="entry name" value="PIN-like_dom_sf"/>
</dbReference>
<sequence>MEKILVDTDILIEFFRIKDRSLSLYSKIFRINTHIPMISSVTIAELFAGRSIQDKREEAILKEFLSKVEILYSNFEVMKLTGEIMRSSDYKATFQDAEIASCALYYELPLLTKNVKDFRKILGLKLFDENG</sequence>
<evidence type="ECO:0000313" key="10">
    <source>
        <dbReference type="Proteomes" id="UP000231383"/>
    </source>
</evidence>
<dbReference type="InterPro" id="IPR002716">
    <property type="entry name" value="PIN_dom"/>
</dbReference>
<dbReference type="Gene3D" id="3.40.50.1010">
    <property type="entry name" value="5'-nuclease"/>
    <property type="match status" value="1"/>
</dbReference>
<reference evidence="10" key="1">
    <citation type="submission" date="2017-09" db="EMBL/GenBank/DDBJ databases">
        <title>Depth-based differentiation of microbial function through sediment-hosted aquifers and enrichment of novel symbionts in the deep terrestrial subsurface.</title>
        <authorList>
            <person name="Probst A.J."/>
            <person name="Ladd B."/>
            <person name="Jarett J.K."/>
            <person name="Geller-Mcgrath D.E."/>
            <person name="Sieber C.M.K."/>
            <person name="Emerson J.B."/>
            <person name="Anantharaman K."/>
            <person name="Thomas B.C."/>
            <person name="Malmstrom R."/>
            <person name="Stieglmeier M."/>
            <person name="Klingl A."/>
            <person name="Woyke T."/>
            <person name="Ryan C.M."/>
            <person name="Banfield J.F."/>
        </authorList>
    </citation>
    <scope>NUCLEOTIDE SEQUENCE [LARGE SCALE GENOMIC DNA]</scope>
</reference>
<organism evidence="9 10">
    <name type="scientific">Candidatus Roizmanbacteria bacterium CG_4_9_14_0_2_um_filter_39_13</name>
    <dbReference type="NCBI Taxonomy" id="1974839"/>
    <lineage>
        <taxon>Bacteria</taxon>
        <taxon>Candidatus Roizmaniibacteriota</taxon>
    </lineage>
</organism>
<comment type="caution">
    <text evidence="9">The sequence shown here is derived from an EMBL/GenBank/DDBJ whole genome shotgun (WGS) entry which is preliminary data.</text>
</comment>
<evidence type="ECO:0000256" key="1">
    <source>
        <dbReference type="ARBA" id="ARBA00001946"/>
    </source>
</evidence>
<dbReference type="PANTHER" id="PTHR33653:SF1">
    <property type="entry name" value="RIBONUCLEASE VAPC2"/>
    <property type="match status" value="1"/>
</dbReference>
<keyword evidence="4" id="KW-0479">Metal-binding</keyword>
<dbReference type="Proteomes" id="UP000231383">
    <property type="component" value="Unassembled WGS sequence"/>
</dbReference>
<gene>
    <name evidence="9" type="ORF">CO051_04455</name>
</gene>
<dbReference type="Pfam" id="PF01850">
    <property type="entry name" value="PIN"/>
    <property type="match status" value="1"/>
</dbReference>
<dbReference type="GO" id="GO:0004518">
    <property type="term" value="F:nuclease activity"/>
    <property type="evidence" value="ECO:0007669"/>
    <property type="project" value="UniProtKB-KW"/>
</dbReference>
<comment type="similarity">
    <text evidence="7">Belongs to the PINc/VapC protein family.</text>
</comment>
<dbReference type="GO" id="GO:0046872">
    <property type="term" value="F:metal ion binding"/>
    <property type="evidence" value="ECO:0007669"/>
    <property type="project" value="UniProtKB-KW"/>
</dbReference>
<evidence type="ECO:0000256" key="6">
    <source>
        <dbReference type="ARBA" id="ARBA00022842"/>
    </source>
</evidence>
<dbReference type="PANTHER" id="PTHR33653">
    <property type="entry name" value="RIBONUCLEASE VAPC2"/>
    <property type="match status" value="1"/>
</dbReference>
<comment type="cofactor">
    <cofactor evidence="1">
        <name>Mg(2+)</name>
        <dbReference type="ChEBI" id="CHEBI:18420"/>
    </cofactor>
</comment>
<evidence type="ECO:0000259" key="8">
    <source>
        <dbReference type="Pfam" id="PF01850"/>
    </source>
</evidence>
<dbReference type="InterPro" id="IPR050556">
    <property type="entry name" value="Type_II_TA_system_RNase"/>
</dbReference>
<evidence type="ECO:0000256" key="7">
    <source>
        <dbReference type="ARBA" id="ARBA00038093"/>
    </source>
</evidence>
<dbReference type="GO" id="GO:0016787">
    <property type="term" value="F:hydrolase activity"/>
    <property type="evidence" value="ECO:0007669"/>
    <property type="project" value="UniProtKB-KW"/>
</dbReference>
<keyword evidence="2" id="KW-1277">Toxin-antitoxin system</keyword>
<evidence type="ECO:0000256" key="4">
    <source>
        <dbReference type="ARBA" id="ARBA00022723"/>
    </source>
</evidence>
<keyword evidence="6" id="KW-0460">Magnesium</keyword>
<dbReference type="AlphaFoldDB" id="A0A2M8EY04"/>
<keyword evidence="3" id="KW-0540">Nuclease</keyword>
<protein>
    <recommendedName>
        <fullName evidence="8">PIN domain-containing protein</fullName>
    </recommendedName>
</protein>
<keyword evidence="5" id="KW-0378">Hydrolase</keyword>
<evidence type="ECO:0000256" key="2">
    <source>
        <dbReference type="ARBA" id="ARBA00022649"/>
    </source>
</evidence>
<proteinExistence type="inferred from homology"/>
<dbReference type="SUPFAM" id="SSF88723">
    <property type="entry name" value="PIN domain-like"/>
    <property type="match status" value="1"/>
</dbReference>
<evidence type="ECO:0000256" key="5">
    <source>
        <dbReference type="ARBA" id="ARBA00022801"/>
    </source>
</evidence>